<evidence type="ECO:0000313" key="2">
    <source>
        <dbReference type="Proteomes" id="UP000309340"/>
    </source>
</evidence>
<protein>
    <recommendedName>
        <fullName evidence="3">SnoaL-like domain-containing protein</fullName>
    </recommendedName>
</protein>
<dbReference type="InterPro" id="IPR032710">
    <property type="entry name" value="NTF2-like_dom_sf"/>
</dbReference>
<gene>
    <name evidence="1" type="ORF">B0A55_10565</name>
</gene>
<organism evidence="1 2">
    <name type="scientific">Friedmanniomyces simplex</name>
    <dbReference type="NCBI Taxonomy" id="329884"/>
    <lineage>
        <taxon>Eukaryota</taxon>
        <taxon>Fungi</taxon>
        <taxon>Dikarya</taxon>
        <taxon>Ascomycota</taxon>
        <taxon>Pezizomycotina</taxon>
        <taxon>Dothideomycetes</taxon>
        <taxon>Dothideomycetidae</taxon>
        <taxon>Mycosphaerellales</taxon>
        <taxon>Teratosphaeriaceae</taxon>
        <taxon>Friedmanniomyces</taxon>
    </lineage>
</organism>
<dbReference type="Gene3D" id="3.10.450.50">
    <property type="match status" value="1"/>
</dbReference>
<dbReference type="OrthoDB" id="3758478at2759"/>
<dbReference type="PANTHER" id="PTHR39598">
    <property type="entry name" value="AUSTINOL SYNTHESIS PROTEIN F-RELATED"/>
    <property type="match status" value="1"/>
</dbReference>
<dbReference type="STRING" id="329884.A0A4U0WNZ7"/>
<evidence type="ECO:0000313" key="1">
    <source>
        <dbReference type="EMBL" id="TKA65024.1"/>
    </source>
</evidence>
<comment type="caution">
    <text evidence="1">The sequence shown here is derived from an EMBL/GenBank/DDBJ whole genome shotgun (WGS) entry which is preliminary data.</text>
</comment>
<accession>A0A4U0WNZ7</accession>
<evidence type="ECO:0008006" key="3">
    <source>
        <dbReference type="Google" id="ProtNLM"/>
    </source>
</evidence>
<sequence length="159" mass="17813">MADLLDNMKRTAKAVVDGYNKWDIDAIMAVRADNCIHHVLPKSLGREPRNNEDYRKYFASIMPLFKDFTIWSENEIYDVQAKKAALHMSSTATTPIGDYSNEYAIFFTFTEDGTKLTQMDEMVDSAYSGKFFGDLNAFVKEHGGDAESAWASAGTASQP</sequence>
<dbReference type="Proteomes" id="UP000309340">
    <property type="component" value="Unassembled WGS sequence"/>
</dbReference>
<dbReference type="PANTHER" id="PTHR39598:SF1">
    <property type="entry name" value="AUSTINOID BIOSYNTHESIS CLUSTERS PROTEIN F-RELATED"/>
    <property type="match status" value="1"/>
</dbReference>
<name>A0A4U0WNZ7_9PEZI</name>
<dbReference type="AlphaFoldDB" id="A0A4U0WNZ7"/>
<reference evidence="1 2" key="1">
    <citation type="submission" date="2017-03" db="EMBL/GenBank/DDBJ databases">
        <title>Genomes of endolithic fungi from Antarctica.</title>
        <authorList>
            <person name="Coleine C."/>
            <person name="Masonjones S."/>
            <person name="Stajich J.E."/>
        </authorList>
    </citation>
    <scope>NUCLEOTIDE SEQUENCE [LARGE SCALE GENOMIC DNA]</scope>
    <source>
        <strain evidence="1 2">CCFEE 5184</strain>
    </source>
</reference>
<dbReference type="SUPFAM" id="SSF54427">
    <property type="entry name" value="NTF2-like"/>
    <property type="match status" value="1"/>
</dbReference>
<proteinExistence type="predicted"/>
<dbReference type="EMBL" id="NAJQ01000775">
    <property type="protein sequence ID" value="TKA65024.1"/>
    <property type="molecule type" value="Genomic_DNA"/>
</dbReference>
<dbReference type="InterPro" id="IPR050977">
    <property type="entry name" value="Fungal_Meroterpenoid_Isomerase"/>
</dbReference>
<keyword evidence="2" id="KW-1185">Reference proteome</keyword>